<sequence>MATQAEICIIPDCEQVVRYYNLHVCAACYSGLSRWRGRPVADKRHNLGRCNRLVSRMEFIMGHPKHHPKKMGKKD</sequence>
<protein>
    <submittedName>
        <fullName evidence="1">Uncharacterized protein</fullName>
    </submittedName>
</protein>
<gene>
    <name evidence="1" type="ORF">LCGC14_0367490</name>
</gene>
<name>A0A0F9WEU5_9ZZZZ</name>
<reference evidence="1" key="1">
    <citation type="journal article" date="2015" name="Nature">
        <title>Complex archaea that bridge the gap between prokaryotes and eukaryotes.</title>
        <authorList>
            <person name="Spang A."/>
            <person name="Saw J.H."/>
            <person name="Jorgensen S.L."/>
            <person name="Zaremba-Niedzwiedzka K."/>
            <person name="Martijn J."/>
            <person name="Lind A.E."/>
            <person name="van Eijk R."/>
            <person name="Schleper C."/>
            <person name="Guy L."/>
            <person name="Ettema T.J."/>
        </authorList>
    </citation>
    <scope>NUCLEOTIDE SEQUENCE</scope>
</reference>
<organism evidence="1">
    <name type="scientific">marine sediment metagenome</name>
    <dbReference type="NCBI Taxonomy" id="412755"/>
    <lineage>
        <taxon>unclassified sequences</taxon>
        <taxon>metagenomes</taxon>
        <taxon>ecological metagenomes</taxon>
    </lineage>
</organism>
<evidence type="ECO:0000313" key="1">
    <source>
        <dbReference type="EMBL" id="KKN76778.1"/>
    </source>
</evidence>
<proteinExistence type="predicted"/>
<dbReference type="EMBL" id="LAZR01000290">
    <property type="protein sequence ID" value="KKN76778.1"/>
    <property type="molecule type" value="Genomic_DNA"/>
</dbReference>
<comment type="caution">
    <text evidence="1">The sequence shown here is derived from an EMBL/GenBank/DDBJ whole genome shotgun (WGS) entry which is preliminary data.</text>
</comment>
<accession>A0A0F9WEU5</accession>
<dbReference type="AlphaFoldDB" id="A0A0F9WEU5"/>